<accession>A0A1G8J089</accession>
<evidence type="ECO:0000313" key="1">
    <source>
        <dbReference type="EMBL" id="SDI24629.1"/>
    </source>
</evidence>
<reference evidence="1 2" key="1">
    <citation type="submission" date="2016-10" db="EMBL/GenBank/DDBJ databases">
        <authorList>
            <person name="de Groot N.N."/>
        </authorList>
    </citation>
    <scope>NUCLEOTIDE SEQUENCE [LARGE SCALE GENOMIC DNA]</scope>
    <source>
        <strain evidence="1 2">DSM 44892</strain>
    </source>
</reference>
<dbReference type="OrthoDB" id="4628830at2"/>
<sequence>MTPFSADLDELTRLSSILHDLAAEASAVRTGPAAGPYLSTPGGMMPSVLEASSISGDLVDGALVAAIEERLGETGEIMTNVAEQYRNQDASNADALAATYTAATGEWSAEENRR</sequence>
<name>A0A1G8J089_9NOCA</name>
<dbReference type="RefSeq" id="WP_072740102.1">
    <property type="nucleotide sequence ID" value="NZ_CP048813.1"/>
</dbReference>
<dbReference type="AlphaFoldDB" id="A0A1G8J089"/>
<gene>
    <name evidence="1" type="ORF">SAMN05444695_10622</name>
</gene>
<evidence type="ECO:0000313" key="2">
    <source>
        <dbReference type="Proteomes" id="UP000183263"/>
    </source>
</evidence>
<dbReference type="EMBL" id="FNDN01000006">
    <property type="protein sequence ID" value="SDI24629.1"/>
    <property type="molecule type" value="Genomic_DNA"/>
</dbReference>
<keyword evidence="2" id="KW-1185">Reference proteome</keyword>
<dbReference type="Proteomes" id="UP000183263">
    <property type="component" value="Unassembled WGS sequence"/>
</dbReference>
<protein>
    <submittedName>
        <fullName evidence="1">Uncharacterized protein</fullName>
    </submittedName>
</protein>
<proteinExistence type="predicted"/>
<organism evidence="1 2">
    <name type="scientific">Rhodococcus triatomae</name>
    <dbReference type="NCBI Taxonomy" id="300028"/>
    <lineage>
        <taxon>Bacteria</taxon>
        <taxon>Bacillati</taxon>
        <taxon>Actinomycetota</taxon>
        <taxon>Actinomycetes</taxon>
        <taxon>Mycobacteriales</taxon>
        <taxon>Nocardiaceae</taxon>
        <taxon>Rhodococcus</taxon>
    </lineage>
</organism>